<organism evidence="1 2">
    <name type="scientific">Balneicella halophila</name>
    <dbReference type="NCBI Taxonomy" id="1537566"/>
    <lineage>
        <taxon>Bacteria</taxon>
        <taxon>Pseudomonadati</taxon>
        <taxon>Bacteroidota</taxon>
        <taxon>Bacteroidia</taxon>
        <taxon>Bacteroidales</taxon>
        <taxon>Balneicellaceae</taxon>
        <taxon>Balneicella</taxon>
    </lineage>
</organism>
<dbReference type="Gene3D" id="3.20.80.10">
    <property type="entry name" value="Regulatory factor, effector binding domain"/>
    <property type="match status" value="1"/>
</dbReference>
<dbReference type="EMBL" id="QENZ01000004">
    <property type="protein sequence ID" value="PVX50898.1"/>
    <property type="molecule type" value="Genomic_DNA"/>
</dbReference>
<sequence length="322" mass="37463">MRRFLAFLLLLSFLYLLGSLFMPTQLIVKKEVTVENNKKIVYNVIQDLKTIQGWSNQDSEKRISLGVDKLYFELWDKEYHFYIKKNTPNDSLVLVAQNVDNKKKIFISYALEDVGETLTNIHLKVEFSEELLPSARYTYGLDKDKIEDAIESLLNHIKNVSEQIDYERYTLSPSRIGLRDDLVFAVPHRTEMSSIMEAKKQEIDSLLLARLSRYRLLDTTKVKFIQYSDWTDSLIQFNVCIPILRTPSPKQLLWLRGGRVDSVTGQYYSATYTGTPQDLSLAWDSLYSRLHASNNVAEGLPLEELLRKTDSTETRKLFIRLR</sequence>
<dbReference type="AlphaFoldDB" id="A0A7L4UP55"/>
<name>A0A7L4UP55_BALHA</name>
<reference evidence="1 2" key="1">
    <citation type="submission" date="2018-05" db="EMBL/GenBank/DDBJ databases">
        <title>Genomic Encyclopedia of Type Strains, Phase IV (KMG-IV): sequencing the most valuable type-strain genomes for metagenomic binning, comparative biology and taxonomic classification.</title>
        <authorList>
            <person name="Goeker M."/>
        </authorList>
    </citation>
    <scope>NUCLEOTIDE SEQUENCE [LARGE SCALE GENOMIC DNA]</scope>
    <source>
        <strain evidence="1 2">DSM 28579</strain>
    </source>
</reference>
<keyword evidence="2" id="KW-1185">Reference proteome</keyword>
<accession>A0A7L4UP55</accession>
<evidence type="ECO:0000313" key="2">
    <source>
        <dbReference type="Proteomes" id="UP000251835"/>
    </source>
</evidence>
<evidence type="ECO:0000313" key="1">
    <source>
        <dbReference type="EMBL" id="PVX50898.1"/>
    </source>
</evidence>
<gene>
    <name evidence="1" type="ORF">C7377_1221</name>
</gene>
<protein>
    <submittedName>
        <fullName evidence="1">Uncharacterized protein</fullName>
    </submittedName>
</protein>
<dbReference type="Proteomes" id="UP000251835">
    <property type="component" value="Unassembled WGS sequence"/>
</dbReference>
<comment type="caution">
    <text evidence="1">The sequence shown here is derived from an EMBL/GenBank/DDBJ whole genome shotgun (WGS) entry which is preliminary data.</text>
</comment>
<dbReference type="InterPro" id="IPR011256">
    <property type="entry name" value="Reg_factor_effector_dom_sf"/>
</dbReference>
<proteinExistence type="predicted"/>
<dbReference type="RefSeq" id="WP_133241466.1">
    <property type="nucleotide sequence ID" value="NZ_QENZ01000004.1"/>
</dbReference>